<dbReference type="SUPFAM" id="SSF51735">
    <property type="entry name" value="NAD(P)-binding Rossmann-fold domains"/>
    <property type="match status" value="1"/>
</dbReference>
<evidence type="ECO:0000259" key="1">
    <source>
        <dbReference type="Pfam" id="PF01370"/>
    </source>
</evidence>
<dbReference type="Proteomes" id="UP000557392">
    <property type="component" value="Unassembled WGS sequence"/>
</dbReference>
<dbReference type="EMBL" id="JACIEH010000003">
    <property type="protein sequence ID" value="MBB4099766.1"/>
    <property type="molecule type" value="Genomic_DNA"/>
</dbReference>
<accession>A0A7W6JWE5</accession>
<gene>
    <name evidence="2" type="ORF">GGR46_003338</name>
</gene>
<dbReference type="InterPro" id="IPR051207">
    <property type="entry name" value="ComplexI_NDUFA9_subunit"/>
</dbReference>
<reference evidence="2 3" key="1">
    <citation type="submission" date="2020-08" db="EMBL/GenBank/DDBJ databases">
        <title>Genomic Encyclopedia of Type Strains, Phase IV (KMG-IV): sequencing the most valuable type-strain genomes for metagenomic binning, comparative biology and taxonomic classification.</title>
        <authorList>
            <person name="Goeker M."/>
        </authorList>
    </citation>
    <scope>NUCLEOTIDE SEQUENCE [LARGE SCALE GENOMIC DNA]</scope>
    <source>
        <strain evidence="2 3">DSM 101806</strain>
    </source>
</reference>
<dbReference type="InterPro" id="IPR001509">
    <property type="entry name" value="Epimerase_deHydtase"/>
</dbReference>
<keyword evidence="3" id="KW-1185">Reference proteome</keyword>
<organism evidence="2 3">
    <name type="scientific">Sphingomonas kyeonggiensis</name>
    <dbReference type="NCBI Taxonomy" id="1268553"/>
    <lineage>
        <taxon>Bacteria</taxon>
        <taxon>Pseudomonadati</taxon>
        <taxon>Pseudomonadota</taxon>
        <taxon>Alphaproteobacteria</taxon>
        <taxon>Sphingomonadales</taxon>
        <taxon>Sphingomonadaceae</taxon>
        <taxon>Sphingomonas</taxon>
    </lineage>
</organism>
<dbReference type="EC" id="1.6.99.3" evidence="2"/>
<dbReference type="RefSeq" id="WP_183999132.1">
    <property type="nucleotide sequence ID" value="NZ_JACIEH010000003.1"/>
</dbReference>
<sequence>MKDKLVVLIGGGGFVGRYVAQELLAAGARLRIAQRRPRDAWFLKPLGGLGQTQFVAADVTQPDTIAAAVAGADAVVNLAGVLKGDFDGVNAAGARNVAAAAQAAGVETLIHFSALGADAESASAYGQSKAAGEAAVRATFPNATILRPSFVFGREDQFTNRFAAMVGLGPVVPVLRADVRFQPVYVVDVARAVVAALVAPETHAGQTYALGGPDTLSMRGLLDWLAGATGHKPAFAELPDPLGALIALLPGTPITRDQWRMLQADNVVGDAAGLSALGIPATPLASVAPGWLVRYRRNGRFGKLAA</sequence>
<dbReference type="CDD" id="cd05271">
    <property type="entry name" value="NDUFA9_like_SDR_a"/>
    <property type="match status" value="1"/>
</dbReference>
<dbReference type="Gene3D" id="3.40.50.720">
    <property type="entry name" value="NAD(P)-binding Rossmann-like Domain"/>
    <property type="match status" value="1"/>
</dbReference>
<dbReference type="Pfam" id="PF01370">
    <property type="entry name" value="Epimerase"/>
    <property type="match status" value="1"/>
</dbReference>
<feature type="domain" description="NAD-dependent epimerase/dehydratase" evidence="1">
    <location>
        <begin position="6"/>
        <end position="211"/>
    </location>
</feature>
<evidence type="ECO:0000313" key="3">
    <source>
        <dbReference type="Proteomes" id="UP000557392"/>
    </source>
</evidence>
<protein>
    <submittedName>
        <fullName evidence="2">NADH dehydrogenase</fullName>
        <ecNumber evidence="2">1.6.99.3</ecNumber>
    </submittedName>
</protein>
<name>A0A7W6JWE5_9SPHN</name>
<evidence type="ECO:0000313" key="2">
    <source>
        <dbReference type="EMBL" id="MBB4099766.1"/>
    </source>
</evidence>
<comment type="caution">
    <text evidence="2">The sequence shown here is derived from an EMBL/GenBank/DDBJ whole genome shotgun (WGS) entry which is preliminary data.</text>
</comment>
<keyword evidence="2" id="KW-0560">Oxidoreductase</keyword>
<dbReference type="PANTHER" id="PTHR12126">
    <property type="entry name" value="NADH-UBIQUINONE OXIDOREDUCTASE 39 KDA SUBUNIT-RELATED"/>
    <property type="match status" value="1"/>
</dbReference>
<dbReference type="GO" id="GO:0016491">
    <property type="term" value="F:oxidoreductase activity"/>
    <property type="evidence" value="ECO:0007669"/>
    <property type="project" value="UniProtKB-KW"/>
</dbReference>
<dbReference type="PANTHER" id="PTHR12126:SF11">
    <property type="entry name" value="NADH DEHYDROGENASE [UBIQUINONE] 1 ALPHA SUBCOMPLEX SUBUNIT 9, MITOCHONDRIAL"/>
    <property type="match status" value="1"/>
</dbReference>
<dbReference type="GO" id="GO:0044877">
    <property type="term" value="F:protein-containing complex binding"/>
    <property type="evidence" value="ECO:0007669"/>
    <property type="project" value="TreeGrafter"/>
</dbReference>
<proteinExistence type="predicted"/>
<dbReference type="AlphaFoldDB" id="A0A7W6JWE5"/>
<dbReference type="InterPro" id="IPR036291">
    <property type="entry name" value="NAD(P)-bd_dom_sf"/>
</dbReference>